<evidence type="ECO:0000256" key="2">
    <source>
        <dbReference type="ARBA" id="ARBA00013164"/>
    </source>
</evidence>
<name>A0A6G2DG16_STREE</name>
<dbReference type="Gene3D" id="3.40.50.620">
    <property type="entry name" value="HUPs"/>
    <property type="match status" value="1"/>
</dbReference>
<dbReference type="InterPro" id="IPR009008">
    <property type="entry name" value="Val/Leu/Ile-tRNA-synth_edit"/>
</dbReference>
<keyword evidence="7" id="KW-0030">Aminoacyl-tRNA synthetase</keyword>
<organism evidence="9 10">
    <name type="scientific">Streptococcus pneumoniae</name>
    <dbReference type="NCBI Taxonomy" id="1313"/>
    <lineage>
        <taxon>Bacteria</taxon>
        <taxon>Bacillati</taxon>
        <taxon>Bacillota</taxon>
        <taxon>Bacilli</taxon>
        <taxon>Lactobacillales</taxon>
        <taxon>Streptococcaceae</taxon>
        <taxon>Streptococcus</taxon>
    </lineage>
</organism>
<dbReference type="GO" id="GO:0005524">
    <property type="term" value="F:ATP binding"/>
    <property type="evidence" value="ECO:0007669"/>
    <property type="project" value="UniProtKB-KW"/>
</dbReference>
<feature type="non-terminal residue" evidence="9">
    <location>
        <position position="87"/>
    </location>
</feature>
<evidence type="ECO:0000256" key="6">
    <source>
        <dbReference type="ARBA" id="ARBA00022917"/>
    </source>
</evidence>
<dbReference type="SUPFAM" id="SSF52374">
    <property type="entry name" value="Nucleotidylyl transferase"/>
    <property type="match status" value="1"/>
</dbReference>
<dbReference type="InterPro" id="IPR002302">
    <property type="entry name" value="Leu-tRNA-ligase"/>
</dbReference>
<gene>
    <name evidence="9" type="ORF">GM540_16235</name>
</gene>
<keyword evidence="5" id="KW-0067">ATP-binding</keyword>
<dbReference type="GO" id="GO:0006429">
    <property type="term" value="P:leucyl-tRNA aminoacylation"/>
    <property type="evidence" value="ECO:0007669"/>
    <property type="project" value="InterPro"/>
</dbReference>
<evidence type="ECO:0000256" key="7">
    <source>
        <dbReference type="ARBA" id="ARBA00023146"/>
    </source>
</evidence>
<dbReference type="SUPFAM" id="SSF50677">
    <property type="entry name" value="ValRS/IleRS/LeuRS editing domain"/>
    <property type="match status" value="1"/>
</dbReference>
<keyword evidence="6" id="KW-0648">Protein biosynthesis</keyword>
<accession>A0A6G2DG16</accession>
<evidence type="ECO:0000256" key="4">
    <source>
        <dbReference type="ARBA" id="ARBA00022741"/>
    </source>
</evidence>
<evidence type="ECO:0000313" key="9">
    <source>
        <dbReference type="EMBL" id="MTV75483.1"/>
    </source>
</evidence>
<dbReference type="EC" id="6.1.1.4" evidence="2"/>
<comment type="similarity">
    <text evidence="1">Belongs to the class-I aminoacyl-tRNA synthetase family.</text>
</comment>
<evidence type="ECO:0000259" key="8">
    <source>
        <dbReference type="Pfam" id="PF00133"/>
    </source>
</evidence>
<protein>
    <recommendedName>
        <fullName evidence="2">leucine--tRNA ligase</fullName>
        <ecNumber evidence="2">6.1.1.4</ecNumber>
    </recommendedName>
</protein>
<dbReference type="GO" id="GO:0005829">
    <property type="term" value="C:cytosol"/>
    <property type="evidence" value="ECO:0007669"/>
    <property type="project" value="TreeGrafter"/>
</dbReference>
<dbReference type="InterPro" id="IPR014729">
    <property type="entry name" value="Rossmann-like_a/b/a_fold"/>
</dbReference>
<sequence>VNSDFLDGLNKEEAIAKIVAWLEEKGCGQEKVTYRLRDWLFSRQRYWGEPIPIIHWEDGTSTAVPESELPLVLPVTKDIRPSGTGES</sequence>
<dbReference type="GO" id="GO:0004823">
    <property type="term" value="F:leucine-tRNA ligase activity"/>
    <property type="evidence" value="ECO:0007669"/>
    <property type="project" value="UniProtKB-EC"/>
</dbReference>
<dbReference type="GO" id="GO:0002161">
    <property type="term" value="F:aminoacyl-tRNA deacylase activity"/>
    <property type="evidence" value="ECO:0007669"/>
    <property type="project" value="InterPro"/>
</dbReference>
<keyword evidence="4" id="KW-0547">Nucleotide-binding</keyword>
<evidence type="ECO:0000313" key="10">
    <source>
        <dbReference type="Proteomes" id="UP000483094"/>
    </source>
</evidence>
<evidence type="ECO:0000256" key="5">
    <source>
        <dbReference type="ARBA" id="ARBA00022840"/>
    </source>
</evidence>
<feature type="non-terminal residue" evidence="9">
    <location>
        <position position="1"/>
    </location>
</feature>
<dbReference type="PANTHER" id="PTHR43740:SF2">
    <property type="entry name" value="LEUCINE--TRNA LIGASE, MITOCHONDRIAL"/>
    <property type="match status" value="1"/>
</dbReference>
<reference evidence="9 10" key="1">
    <citation type="submission" date="2019-11" db="EMBL/GenBank/DDBJ databases">
        <title>Growth characteristics of pneumococcus vary with the chemical composition of the capsule and with environmental conditions.</title>
        <authorList>
            <person name="Tothpal A."/>
            <person name="Desobry K."/>
            <person name="Joshi S."/>
            <person name="Wyllie A.L."/>
            <person name="Weinberger D.M."/>
        </authorList>
    </citation>
    <scope>NUCLEOTIDE SEQUENCE [LARGE SCALE GENOMIC DNA]</scope>
    <source>
        <strain evidence="10">pnumococcus19F</strain>
    </source>
</reference>
<evidence type="ECO:0000256" key="1">
    <source>
        <dbReference type="ARBA" id="ARBA00005594"/>
    </source>
</evidence>
<dbReference type="PANTHER" id="PTHR43740">
    <property type="entry name" value="LEUCYL-TRNA SYNTHETASE"/>
    <property type="match status" value="1"/>
</dbReference>
<feature type="domain" description="Aminoacyl-tRNA synthetase class Ia" evidence="8">
    <location>
        <begin position="35"/>
        <end position="60"/>
    </location>
</feature>
<comment type="caution">
    <text evidence="9">The sequence shown here is derived from an EMBL/GenBank/DDBJ whole genome shotgun (WGS) entry which is preliminary data.</text>
</comment>
<dbReference type="AlphaFoldDB" id="A0A6G2DG16"/>
<dbReference type="InterPro" id="IPR002300">
    <property type="entry name" value="aa-tRNA-synth_Ia"/>
</dbReference>
<proteinExistence type="inferred from homology"/>
<dbReference type="Pfam" id="PF00133">
    <property type="entry name" value="tRNA-synt_1"/>
    <property type="match status" value="1"/>
</dbReference>
<dbReference type="Proteomes" id="UP000483094">
    <property type="component" value="Unassembled WGS sequence"/>
</dbReference>
<dbReference type="EMBL" id="WNHQ01002218">
    <property type="protein sequence ID" value="MTV75483.1"/>
    <property type="molecule type" value="Genomic_DNA"/>
</dbReference>
<evidence type="ECO:0000256" key="3">
    <source>
        <dbReference type="ARBA" id="ARBA00022598"/>
    </source>
</evidence>
<keyword evidence="3 9" id="KW-0436">Ligase</keyword>